<evidence type="ECO:0000256" key="1">
    <source>
        <dbReference type="ARBA" id="ARBA00009250"/>
    </source>
</evidence>
<dbReference type="GO" id="GO:0003779">
    <property type="term" value="F:actin binding"/>
    <property type="evidence" value="ECO:0007669"/>
    <property type="project" value="TreeGrafter"/>
</dbReference>
<dbReference type="GO" id="GO:0006886">
    <property type="term" value="P:intracellular protein transport"/>
    <property type="evidence" value="ECO:0007669"/>
    <property type="project" value="InterPro"/>
</dbReference>
<gene>
    <name evidence="5" type="ORF">MVES_001622</name>
</gene>
<feature type="domain" description="Vps16 C-terminal" evidence="3">
    <location>
        <begin position="560"/>
        <end position="636"/>
    </location>
</feature>
<dbReference type="OrthoDB" id="1792at2759"/>
<feature type="domain" description="Vps16 N-terminal" evidence="4">
    <location>
        <begin position="7"/>
        <end position="453"/>
    </location>
</feature>
<dbReference type="STRING" id="2020962.A0A2N1JCP6"/>
<evidence type="ECO:0000313" key="5">
    <source>
        <dbReference type="EMBL" id="PKI84319.1"/>
    </source>
</evidence>
<dbReference type="AlphaFoldDB" id="A0A2N1JCP6"/>
<keyword evidence="6" id="KW-1185">Reference proteome</keyword>
<dbReference type="PIRSF" id="PIRSF007949">
    <property type="entry name" value="VPS16"/>
    <property type="match status" value="1"/>
</dbReference>
<protein>
    <recommendedName>
        <fullName evidence="2">Probable vacuolar protein sorting-associated protein 16 homolog</fullName>
    </recommendedName>
</protein>
<keyword evidence="2" id="KW-0813">Transport</keyword>
<evidence type="ECO:0000313" key="6">
    <source>
        <dbReference type="Proteomes" id="UP000232875"/>
    </source>
</evidence>
<evidence type="ECO:0000259" key="3">
    <source>
        <dbReference type="Pfam" id="PF04840"/>
    </source>
</evidence>
<dbReference type="InterPro" id="IPR006926">
    <property type="entry name" value="Vps16_N"/>
</dbReference>
<dbReference type="PANTHER" id="PTHR12811">
    <property type="entry name" value="VACUOLAR PROTEIN SORTING VPS16"/>
    <property type="match status" value="1"/>
</dbReference>
<name>A0A2N1JCP6_9BASI</name>
<evidence type="ECO:0000256" key="2">
    <source>
        <dbReference type="PIRNR" id="PIRNR007949"/>
    </source>
</evidence>
<reference evidence="5 6" key="1">
    <citation type="submission" date="2017-10" db="EMBL/GenBank/DDBJ databases">
        <title>A novel species of cold-tolerant Malassezia isolated from bats.</title>
        <authorList>
            <person name="Lorch J.M."/>
            <person name="Palmer J.M."/>
            <person name="Vanderwolf K.J."/>
            <person name="Schmidt K.Z."/>
            <person name="Verant M.L."/>
            <person name="Weller T.J."/>
            <person name="Blehert D.S."/>
        </authorList>
    </citation>
    <scope>NUCLEOTIDE SEQUENCE [LARGE SCALE GENOMIC DNA]</scope>
    <source>
        <strain evidence="5 6">NWHC:44797-103</strain>
    </source>
</reference>
<dbReference type="PANTHER" id="PTHR12811:SF0">
    <property type="entry name" value="VACUOLAR PROTEIN SORTING-ASSOCIATED PROTEIN 16 HOMOLOG"/>
    <property type="match status" value="1"/>
</dbReference>
<dbReference type="Pfam" id="PF04840">
    <property type="entry name" value="Vps16_C"/>
    <property type="match status" value="2"/>
</dbReference>
<dbReference type="GO" id="GO:0042144">
    <property type="term" value="P:vacuole fusion, non-autophagic"/>
    <property type="evidence" value="ECO:0007669"/>
    <property type="project" value="TreeGrafter"/>
</dbReference>
<dbReference type="GO" id="GO:0030897">
    <property type="term" value="C:HOPS complex"/>
    <property type="evidence" value="ECO:0007669"/>
    <property type="project" value="TreeGrafter"/>
</dbReference>
<dbReference type="EMBL" id="KZ454989">
    <property type="protein sequence ID" value="PKI84319.1"/>
    <property type="molecule type" value="Genomic_DNA"/>
</dbReference>
<dbReference type="Proteomes" id="UP000232875">
    <property type="component" value="Unassembled WGS sequence"/>
</dbReference>
<dbReference type="InterPro" id="IPR016534">
    <property type="entry name" value="VPS16"/>
</dbReference>
<sequence length="888" mass="97398">MADAWQPATEWHALGRAFYRRTLQYELQWALASLDGYMLASNADGSLFVATRDPTKLVVFHSNSHVEPQLQVYTGAGQLLDTIPWDGTRITALGFTWRDELVVVSEDGQARVYALLVPLPTQGAAQGVEATPSTHYTRLSLGKHAEEVGVTHAIVLPTCVFALLRDTSVVQRRFAGVHADYTTDSPWAEISGAPEPVQFAAVPDAAHLTAWTVVHATHTVLVSTDSTLYALDEHGYTALRTEDAPYSALCASPDGKLLALLTPQKTMQVATMDFSRILRTFDLADSVPLDAQDGHVALDDVLHERFGKTGMVGLAWCGENAVAMAWPDRVLLLGPYDAPLELGVRGTPYMHADAHGLQIWHSAAHEYVEKVQEASALALRPGSTHVAAMLVDASREALQNSPHAYEAIRAILADLVPAVETCVQAAAQEWDVHTQRRLLHAALFGKSFLDAYDASLFLRVSRTLRVLNNAREARVGIPTRCAAYEAEGPDMLLYRLAARNMHHTAIKICQYLGIRADNVLRHWARAKIARTKPLLGQDDDGEQLADVIIARFREADTPNYADIALAAWRAGRPKLATILLGHEVRAVDQVPLLLHMQENRLALRRAVECGDSDLIYHVLFRLQRSMARGEFFRIVQLASQEGAPAPDTQHDTVGLKPSAHATYAHLAENLLAIYARVQDKEMLQELYYLDDRRVDSALLCIDEAPQTPARYAERVEALHAAARHFGDDKEHAVDAQLTNDAASLLGLQAIIDTELASMDVAPAHGSLIGLPLLKTIEVCMQHGLVRRAERLKQEYKVSEPMYFAAKVHACIATRDFDALAKAVGKRPVYGYAPLLGALVHAGFLEEACAYAVKGVADKQSRAAIHAFIERCPAEEHRAKLEAAVAAVA</sequence>
<dbReference type="InterPro" id="IPR038132">
    <property type="entry name" value="Vps16_C_sf"/>
</dbReference>
<dbReference type="Gene3D" id="1.10.150.780">
    <property type="entry name" value="Vps16, C-terminal region"/>
    <property type="match status" value="1"/>
</dbReference>
<proteinExistence type="inferred from homology"/>
<evidence type="ECO:0000259" key="4">
    <source>
        <dbReference type="Pfam" id="PF04841"/>
    </source>
</evidence>
<dbReference type="InterPro" id="IPR006925">
    <property type="entry name" value="Vps16_C"/>
</dbReference>
<keyword evidence="2" id="KW-0653">Protein transport</keyword>
<dbReference type="SUPFAM" id="SSF82171">
    <property type="entry name" value="DPP6 N-terminal domain-like"/>
    <property type="match status" value="1"/>
</dbReference>
<dbReference type="Pfam" id="PF04841">
    <property type="entry name" value="Vps16_N"/>
    <property type="match status" value="1"/>
</dbReference>
<accession>A0A2N1JCP6</accession>
<dbReference type="GO" id="GO:0016197">
    <property type="term" value="P:endosomal transport"/>
    <property type="evidence" value="ECO:0007669"/>
    <property type="project" value="TreeGrafter"/>
</dbReference>
<comment type="similarity">
    <text evidence="1 2">Belongs to the VPS16 family.</text>
</comment>
<comment type="function">
    <text evidence="2">Essential for vacuolar protein sorting. Required for vacuole biogenesis, stability and to maintain vacuole morphology.</text>
</comment>
<dbReference type="GO" id="GO:0005768">
    <property type="term" value="C:endosome"/>
    <property type="evidence" value="ECO:0007669"/>
    <property type="project" value="TreeGrafter"/>
</dbReference>
<feature type="domain" description="Vps16 C-terminal" evidence="3">
    <location>
        <begin position="666"/>
        <end position="859"/>
    </location>
</feature>
<organism evidence="5 6">
    <name type="scientific">Malassezia vespertilionis</name>
    <dbReference type="NCBI Taxonomy" id="2020962"/>
    <lineage>
        <taxon>Eukaryota</taxon>
        <taxon>Fungi</taxon>
        <taxon>Dikarya</taxon>
        <taxon>Basidiomycota</taxon>
        <taxon>Ustilaginomycotina</taxon>
        <taxon>Malasseziomycetes</taxon>
        <taxon>Malasseziales</taxon>
        <taxon>Malasseziaceae</taxon>
        <taxon>Malassezia</taxon>
    </lineage>
</organism>